<dbReference type="InterPro" id="IPR020472">
    <property type="entry name" value="WD40_PAC1"/>
</dbReference>
<dbReference type="InterPro" id="IPR015943">
    <property type="entry name" value="WD40/YVTN_repeat-like_dom_sf"/>
</dbReference>
<feature type="repeat" description="WD" evidence="3">
    <location>
        <begin position="518"/>
        <end position="538"/>
    </location>
</feature>
<dbReference type="PANTHER" id="PTHR14221">
    <property type="entry name" value="WD REPEAT DOMAIN 44"/>
    <property type="match status" value="1"/>
</dbReference>
<feature type="non-terminal residue" evidence="4">
    <location>
        <position position="718"/>
    </location>
</feature>
<organism evidence="4 5">
    <name type="scientific">Centaurea solstitialis</name>
    <name type="common">yellow star-thistle</name>
    <dbReference type="NCBI Taxonomy" id="347529"/>
    <lineage>
        <taxon>Eukaryota</taxon>
        <taxon>Viridiplantae</taxon>
        <taxon>Streptophyta</taxon>
        <taxon>Embryophyta</taxon>
        <taxon>Tracheophyta</taxon>
        <taxon>Spermatophyta</taxon>
        <taxon>Magnoliopsida</taxon>
        <taxon>eudicotyledons</taxon>
        <taxon>Gunneridae</taxon>
        <taxon>Pentapetalae</taxon>
        <taxon>asterids</taxon>
        <taxon>campanulids</taxon>
        <taxon>Asterales</taxon>
        <taxon>Asteraceae</taxon>
        <taxon>Carduoideae</taxon>
        <taxon>Cardueae</taxon>
        <taxon>Centaureinae</taxon>
        <taxon>Centaurea</taxon>
    </lineage>
</organism>
<dbReference type="PRINTS" id="PR00320">
    <property type="entry name" value="GPROTEINBRPT"/>
</dbReference>
<dbReference type="InterPro" id="IPR036322">
    <property type="entry name" value="WD40_repeat_dom_sf"/>
</dbReference>
<dbReference type="CDD" id="cd00200">
    <property type="entry name" value="WD40"/>
    <property type="match status" value="1"/>
</dbReference>
<keyword evidence="1 3" id="KW-0853">WD repeat</keyword>
<feature type="repeat" description="WD" evidence="3">
    <location>
        <begin position="332"/>
        <end position="372"/>
    </location>
</feature>
<evidence type="ECO:0000313" key="4">
    <source>
        <dbReference type="EMBL" id="KAJ9549671.1"/>
    </source>
</evidence>
<gene>
    <name evidence="4" type="ORF">OSB04_022214</name>
</gene>
<dbReference type="SMART" id="SM00320">
    <property type="entry name" value="WD40"/>
    <property type="match status" value="6"/>
</dbReference>
<name>A0AA38T6Y9_9ASTR</name>
<dbReference type="EMBL" id="JARYMX010000005">
    <property type="protein sequence ID" value="KAJ9549671.1"/>
    <property type="molecule type" value="Genomic_DNA"/>
</dbReference>
<dbReference type="SUPFAM" id="SSF50978">
    <property type="entry name" value="WD40 repeat-like"/>
    <property type="match status" value="1"/>
</dbReference>
<evidence type="ECO:0000313" key="5">
    <source>
        <dbReference type="Proteomes" id="UP001172457"/>
    </source>
</evidence>
<dbReference type="Gene3D" id="2.130.10.10">
    <property type="entry name" value="YVTN repeat-like/Quinoprotein amine dehydrogenase"/>
    <property type="match status" value="1"/>
</dbReference>
<protein>
    <submittedName>
        <fullName evidence="4">Uncharacterized protein</fullName>
    </submittedName>
</protein>
<evidence type="ECO:0000256" key="3">
    <source>
        <dbReference type="PROSITE-ProRule" id="PRU00221"/>
    </source>
</evidence>
<proteinExistence type="predicted"/>
<evidence type="ECO:0000256" key="1">
    <source>
        <dbReference type="ARBA" id="ARBA00022574"/>
    </source>
</evidence>
<dbReference type="PROSITE" id="PS50294">
    <property type="entry name" value="WD_REPEATS_REGION"/>
    <property type="match status" value="3"/>
</dbReference>
<dbReference type="InterPro" id="IPR001680">
    <property type="entry name" value="WD40_rpt"/>
</dbReference>
<dbReference type="InterPro" id="IPR019775">
    <property type="entry name" value="WD40_repeat_CS"/>
</dbReference>
<comment type="caution">
    <text evidence="4">The sequence shown here is derived from an EMBL/GenBank/DDBJ whole genome shotgun (WGS) entry which is preliminary data.</text>
</comment>
<keyword evidence="2" id="KW-0677">Repeat</keyword>
<dbReference type="InterPro" id="IPR040324">
    <property type="entry name" value="WDR44/Dgr2"/>
</dbReference>
<keyword evidence="5" id="KW-1185">Reference proteome</keyword>
<dbReference type="PROSITE" id="PS00678">
    <property type="entry name" value="WD_REPEATS_1"/>
    <property type="match status" value="1"/>
</dbReference>
<dbReference type="Proteomes" id="UP001172457">
    <property type="component" value="Chromosome 5"/>
</dbReference>
<feature type="repeat" description="WD" evidence="3">
    <location>
        <begin position="372"/>
        <end position="407"/>
    </location>
</feature>
<feature type="repeat" description="WD" evidence="3">
    <location>
        <begin position="228"/>
        <end position="261"/>
    </location>
</feature>
<dbReference type="PANTHER" id="PTHR14221:SF47">
    <property type="entry name" value="DYNEIN REGULATOR LIS1-RELATED"/>
    <property type="match status" value="1"/>
</dbReference>
<dbReference type="Pfam" id="PF00400">
    <property type="entry name" value="WD40"/>
    <property type="match status" value="4"/>
</dbReference>
<sequence length="718" mass="80444">MGSGCSEDEEDDFFDAREVFDLMSDSSFCCSSDDCSTSGFGYDYWVGNLDGVDVRRDKLLRFMGLSSRWLVRDPQEEYEQDDFVGNIGVDTVPENSNFRDGVLRRQPSLCDWSNKAAEFADSGSVKEHLVVETGNLEGSRSFDFDGSNEMKRNFDSGSHREGETGGLLDRRKKWKKGWLQKLNVMARITDRHDASVSSKGGGGNRSIHVHTHKKKSKELSSLYATQEFPAHDGVISVIQFSHDGRYLASAGEDGIVRIWEVFEDQDPRMYEMQGTDPSSFYFSTNHLSELAPLKADKEKTRKIKGFGKSSELACVILPPKVFRILEKPVHEFHGHSGEILSLSWSKNGYLLSSSVDKTVRMWQVGHEECVKTFTHNNYVTCVEFNPVDDNYFISGSIDGKIRIWDVSRCQVIDWIDIGDIVTAVCYYPDGKGSIVGTLDGKCSFYDIIDDRLQLHTQIYSMSKKKWTKRITGFQFCPIDSRKVIVSSADSQVRILCGINLVGKFKGNRSSGSQMSACFTANGKHIISAAEDSNVYVWDHSSVAEKPFTKPKSNVSFENFTSQNVTMAIPWCGIKSIAAALPSPRLASNNNNNNNNVVVPRSTIDSPRMSSTSTNRGFFLESLLKGPPTWPAETLPDSTQVCVSPSMRRSEYRFLKSAYQSTFVAPHMWGVVIVTAGWDGRIRTYLNYGLPVRLWPIRVMDPTRGDQIGHGPVMDQAPD</sequence>
<dbReference type="AlphaFoldDB" id="A0AA38T6Y9"/>
<accession>A0AA38T6Y9</accession>
<dbReference type="PROSITE" id="PS50082">
    <property type="entry name" value="WD_REPEATS_2"/>
    <property type="match status" value="4"/>
</dbReference>
<reference evidence="4" key="1">
    <citation type="submission" date="2023-03" db="EMBL/GenBank/DDBJ databases">
        <title>Chromosome-scale reference genome and RAD-based genetic map of yellow starthistle (Centaurea solstitialis) reveal putative structural variation and QTLs associated with invader traits.</title>
        <authorList>
            <person name="Reatini B."/>
            <person name="Cang F.A."/>
            <person name="Jiang Q."/>
            <person name="Mckibben M.T.W."/>
            <person name="Barker M.S."/>
            <person name="Rieseberg L.H."/>
            <person name="Dlugosch K.M."/>
        </authorList>
    </citation>
    <scope>NUCLEOTIDE SEQUENCE</scope>
    <source>
        <strain evidence="4">CAN-66</strain>
        <tissue evidence="4">Leaf</tissue>
    </source>
</reference>
<evidence type="ECO:0000256" key="2">
    <source>
        <dbReference type="ARBA" id="ARBA00022737"/>
    </source>
</evidence>